<name>A0A3E1R8G8_9BURK</name>
<dbReference type="PANTHER" id="PTHR44591:SF3">
    <property type="entry name" value="RESPONSE REGULATORY DOMAIN-CONTAINING PROTEIN"/>
    <property type="match status" value="1"/>
</dbReference>
<dbReference type="GO" id="GO:0000160">
    <property type="term" value="P:phosphorelay signal transduction system"/>
    <property type="evidence" value="ECO:0007669"/>
    <property type="project" value="InterPro"/>
</dbReference>
<comment type="caution">
    <text evidence="4">The sequence shown here is derived from an EMBL/GenBank/DDBJ whole genome shotgun (WGS) entry which is preliminary data.</text>
</comment>
<dbReference type="Proteomes" id="UP000260665">
    <property type="component" value="Unassembled WGS sequence"/>
</dbReference>
<dbReference type="OrthoDB" id="9800897at2"/>
<dbReference type="SMART" id="SM00448">
    <property type="entry name" value="REC"/>
    <property type="match status" value="1"/>
</dbReference>
<feature type="domain" description="Response regulatory" evidence="3">
    <location>
        <begin position="11"/>
        <end position="110"/>
    </location>
</feature>
<dbReference type="InterPro" id="IPR011006">
    <property type="entry name" value="CheY-like_superfamily"/>
</dbReference>
<dbReference type="Gene3D" id="3.40.50.2300">
    <property type="match status" value="1"/>
</dbReference>
<dbReference type="PROSITE" id="PS50110">
    <property type="entry name" value="RESPONSE_REGULATORY"/>
    <property type="match status" value="1"/>
</dbReference>
<dbReference type="AlphaFoldDB" id="A0A3E1R8G8"/>
<accession>A0A3E1R8G8</accession>
<dbReference type="PANTHER" id="PTHR44591">
    <property type="entry name" value="STRESS RESPONSE REGULATOR PROTEIN 1"/>
    <property type="match status" value="1"/>
</dbReference>
<proteinExistence type="predicted"/>
<dbReference type="InterPro" id="IPR001789">
    <property type="entry name" value="Sig_transdc_resp-reg_receiver"/>
</dbReference>
<protein>
    <recommendedName>
        <fullName evidence="3">Response regulatory domain-containing protein</fullName>
    </recommendedName>
</protein>
<dbReference type="InterPro" id="IPR050595">
    <property type="entry name" value="Bact_response_regulator"/>
</dbReference>
<evidence type="ECO:0000256" key="2">
    <source>
        <dbReference type="PROSITE-ProRule" id="PRU00169"/>
    </source>
</evidence>
<evidence type="ECO:0000313" key="4">
    <source>
        <dbReference type="EMBL" id="RFO95656.1"/>
    </source>
</evidence>
<dbReference type="SUPFAM" id="SSF52172">
    <property type="entry name" value="CheY-like"/>
    <property type="match status" value="1"/>
</dbReference>
<evidence type="ECO:0000256" key="1">
    <source>
        <dbReference type="ARBA" id="ARBA00022553"/>
    </source>
</evidence>
<feature type="modified residue" description="4-aspartylphosphate" evidence="2">
    <location>
        <position position="60"/>
    </location>
</feature>
<sequence>MSTFDTGEKPTVLVVDDTPDNLTLVSNLLKRDYRVRVAISGEKALKIALSETPPDLILLDVMMPVMDGYEVCQQLRNNPLTEHIPIIFLTAKSEVEDERVIPPINQRSEK</sequence>
<evidence type="ECO:0000313" key="5">
    <source>
        <dbReference type="Proteomes" id="UP000260665"/>
    </source>
</evidence>
<gene>
    <name evidence="4" type="ORF">DIC66_16810</name>
</gene>
<dbReference type="Pfam" id="PF00072">
    <property type="entry name" value="Response_reg"/>
    <property type="match status" value="1"/>
</dbReference>
<evidence type="ECO:0000259" key="3">
    <source>
        <dbReference type="PROSITE" id="PS50110"/>
    </source>
</evidence>
<reference evidence="4 5" key="1">
    <citation type="submission" date="2018-05" db="EMBL/GenBank/DDBJ databases">
        <title>Rhodoferax soyangensis sp.nov., isolated from an oligotrophic freshwater lake.</title>
        <authorList>
            <person name="Park M."/>
        </authorList>
    </citation>
    <scope>NUCLEOTIDE SEQUENCE [LARGE SCALE GENOMIC DNA]</scope>
    <source>
        <strain evidence="4 5">IMCC26218</strain>
    </source>
</reference>
<keyword evidence="5" id="KW-1185">Reference proteome</keyword>
<keyword evidence="1 2" id="KW-0597">Phosphoprotein</keyword>
<dbReference type="EMBL" id="QFZK01000013">
    <property type="protein sequence ID" value="RFO95656.1"/>
    <property type="molecule type" value="Genomic_DNA"/>
</dbReference>
<organism evidence="4 5">
    <name type="scientific">Rhodoferax lacus</name>
    <dbReference type="NCBI Taxonomy" id="2184758"/>
    <lineage>
        <taxon>Bacteria</taxon>
        <taxon>Pseudomonadati</taxon>
        <taxon>Pseudomonadota</taxon>
        <taxon>Betaproteobacteria</taxon>
        <taxon>Burkholderiales</taxon>
        <taxon>Comamonadaceae</taxon>
        <taxon>Rhodoferax</taxon>
    </lineage>
</organism>